<feature type="chain" id="PRO_5012970636" description="Lipoprotein" evidence="3">
    <location>
        <begin position="28"/>
        <end position="297"/>
    </location>
</feature>
<evidence type="ECO:0000256" key="2">
    <source>
        <dbReference type="SAM" id="MobiDB-lite"/>
    </source>
</evidence>
<accession>A0A2B1KK84</accession>
<evidence type="ECO:0000256" key="1">
    <source>
        <dbReference type="SAM" id="Coils"/>
    </source>
</evidence>
<proteinExistence type="predicted"/>
<dbReference type="Proteomes" id="UP000225182">
    <property type="component" value="Unassembled WGS sequence"/>
</dbReference>
<sequence length="297" mass="33244">MKKIKVISILATSLLLLQGCNNTPSKANENTNSDTELQTVQKEKESLEKTNKELTKKIANLEAKTGKEQKTYELDKKLAQKIYSIYTGSPWDNSLEDAGWEFNKNSNTKGTITSNRGGGQVIQILSNYAIMFEMGGLDAPTIGNLKIIDLNTEKVMNTYPDQNADDNTENNKEASNKTSAKIDKEKLKKQLTDKTFIAPSPEESGYKAKEIMAAVEDYLISGKSNPQDYQVDVDGTTDDGNTILALRQDNHAGAIVVMQRYVLDKNGYIYEYDFIEQKAKDTPLTNIYIEELLNQKD</sequence>
<evidence type="ECO:0000313" key="4">
    <source>
        <dbReference type="EMBL" id="PFN25087.1"/>
    </source>
</evidence>
<evidence type="ECO:0008006" key="6">
    <source>
        <dbReference type="Google" id="ProtNLM"/>
    </source>
</evidence>
<protein>
    <recommendedName>
        <fullName evidence="6">Lipoprotein</fullName>
    </recommendedName>
</protein>
<reference evidence="4 5" key="1">
    <citation type="submission" date="2017-09" db="EMBL/GenBank/DDBJ databases">
        <title>Large-scale bioinformatics analysis of Bacillus genomes uncovers conserved roles of natural products in bacterial physiology.</title>
        <authorList>
            <consortium name="Agbiome Team Llc"/>
            <person name="Bleich R.M."/>
            <person name="Grubbs K.J."/>
            <person name="Santa Maria K.C."/>
            <person name="Allen S.E."/>
            <person name="Farag S."/>
            <person name="Shank E.A."/>
            <person name="Bowers A."/>
        </authorList>
    </citation>
    <scope>NUCLEOTIDE SEQUENCE [LARGE SCALE GENOMIC DNA]</scope>
    <source>
        <strain evidence="4 5">AFS076905</strain>
    </source>
</reference>
<keyword evidence="3" id="KW-0732">Signal</keyword>
<feature type="signal peptide" evidence="3">
    <location>
        <begin position="1"/>
        <end position="27"/>
    </location>
</feature>
<feature type="coiled-coil region" evidence="1">
    <location>
        <begin position="30"/>
        <end position="71"/>
    </location>
</feature>
<evidence type="ECO:0000313" key="5">
    <source>
        <dbReference type="Proteomes" id="UP000225182"/>
    </source>
</evidence>
<comment type="caution">
    <text evidence="4">The sequence shown here is derived from an EMBL/GenBank/DDBJ whole genome shotgun (WGS) entry which is preliminary data.</text>
</comment>
<dbReference type="PROSITE" id="PS51257">
    <property type="entry name" value="PROKAR_LIPOPROTEIN"/>
    <property type="match status" value="1"/>
</dbReference>
<feature type="region of interest" description="Disordered" evidence="2">
    <location>
        <begin position="158"/>
        <end position="180"/>
    </location>
</feature>
<feature type="compositionally biased region" description="Basic and acidic residues" evidence="2">
    <location>
        <begin position="169"/>
        <end position="180"/>
    </location>
</feature>
<gene>
    <name evidence="4" type="ORF">COJ50_13520</name>
</gene>
<name>A0A2B1KK84_BACCE</name>
<dbReference type="EMBL" id="NUYN01000021">
    <property type="protein sequence ID" value="PFN25087.1"/>
    <property type="molecule type" value="Genomic_DNA"/>
</dbReference>
<organism evidence="4 5">
    <name type="scientific">Bacillus cereus</name>
    <dbReference type="NCBI Taxonomy" id="1396"/>
    <lineage>
        <taxon>Bacteria</taxon>
        <taxon>Bacillati</taxon>
        <taxon>Bacillota</taxon>
        <taxon>Bacilli</taxon>
        <taxon>Bacillales</taxon>
        <taxon>Bacillaceae</taxon>
        <taxon>Bacillus</taxon>
        <taxon>Bacillus cereus group</taxon>
    </lineage>
</organism>
<keyword evidence="1" id="KW-0175">Coiled coil</keyword>
<evidence type="ECO:0000256" key="3">
    <source>
        <dbReference type="SAM" id="SignalP"/>
    </source>
</evidence>
<dbReference type="AlphaFoldDB" id="A0A2B1KK84"/>
<dbReference type="RefSeq" id="WP_098540554.1">
    <property type="nucleotide sequence ID" value="NZ_NUYN01000021.1"/>
</dbReference>